<sequence length="239" mass="26932">MGVRQAPISKISRPATNIILNLARFIIQTSHRFLLSSPSKMPKSKTDEEKRAANALKCKAYRQTPAGQLANRKHKRKSAKGAPLIAFPTLSEALVHLANLPLPREPEDEYMAFADGRDGVIDMDFIASCEIGVWAKRPPFTPPHFHLSDCLRDVEVLASWVLGIQIREEPQICERWKADLSKSPRIARAKLRDELHVLLSGFEALTKLDYAPGTPMHAMLELWKRLDACKVQLLHCILQ</sequence>
<dbReference type="EMBL" id="JARJCW010000026">
    <property type="protein sequence ID" value="KAJ7211259.1"/>
    <property type="molecule type" value="Genomic_DNA"/>
</dbReference>
<organism evidence="1 2">
    <name type="scientific">Mycena pura</name>
    <dbReference type="NCBI Taxonomy" id="153505"/>
    <lineage>
        <taxon>Eukaryota</taxon>
        <taxon>Fungi</taxon>
        <taxon>Dikarya</taxon>
        <taxon>Basidiomycota</taxon>
        <taxon>Agaricomycotina</taxon>
        <taxon>Agaricomycetes</taxon>
        <taxon>Agaricomycetidae</taxon>
        <taxon>Agaricales</taxon>
        <taxon>Marasmiineae</taxon>
        <taxon>Mycenaceae</taxon>
        <taxon>Mycena</taxon>
    </lineage>
</organism>
<accession>A0AAD6YB51</accession>
<keyword evidence="2" id="KW-1185">Reference proteome</keyword>
<gene>
    <name evidence="1" type="ORF">GGX14DRAFT_624043</name>
</gene>
<comment type="caution">
    <text evidence="1">The sequence shown here is derived from an EMBL/GenBank/DDBJ whole genome shotgun (WGS) entry which is preliminary data.</text>
</comment>
<evidence type="ECO:0000313" key="2">
    <source>
        <dbReference type="Proteomes" id="UP001219525"/>
    </source>
</evidence>
<name>A0AAD6YB51_9AGAR</name>
<evidence type="ECO:0000313" key="1">
    <source>
        <dbReference type="EMBL" id="KAJ7211259.1"/>
    </source>
</evidence>
<dbReference type="AlphaFoldDB" id="A0AAD6YB51"/>
<reference evidence="1" key="1">
    <citation type="submission" date="2023-03" db="EMBL/GenBank/DDBJ databases">
        <title>Massive genome expansion in bonnet fungi (Mycena s.s.) driven by repeated elements and novel gene families across ecological guilds.</title>
        <authorList>
            <consortium name="Lawrence Berkeley National Laboratory"/>
            <person name="Harder C.B."/>
            <person name="Miyauchi S."/>
            <person name="Viragh M."/>
            <person name="Kuo A."/>
            <person name="Thoen E."/>
            <person name="Andreopoulos B."/>
            <person name="Lu D."/>
            <person name="Skrede I."/>
            <person name="Drula E."/>
            <person name="Henrissat B."/>
            <person name="Morin E."/>
            <person name="Kohler A."/>
            <person name="Barry K."/>
            <person name="LaButti K."/>
            <person name="Morin E."/>
            <person name="Salamov A."/>
            <person name="Lipzen A."/>
            <person name="Mereny Z."/>
            <person name="Hegedus B."/>
            <person name="Baldrian P."/>
            <person name="Stursova M."/>
            <person name="Weitz H."/>
            <person name="Taylor A."/>
            <person name="Grigoriev I.V."/>
            <person name="Nagy L.G."/>
            <person name="Martin F."/>
            <person name="Kauserud H."/>
        </authorList>
    </citation>
    <scope>NUCLEOTIDE SEQUENCE</scope>
    <source>
        <strain evidence="1">9144</strain>
    </source>
</reference>
<proteinExistence type="predicted"/>
<protein>
    <submittedName>
        <fullName evidence="1">Uncharacterized protein</fullName>
    </submittedName>
</protein>
<dbReference type="Proteomes" id="UP001219525">
    <property type="component" value="Unassembled WGS sequence"/>
</dbReference>